<sequence>MPIVIVETWNSEPLVDNGQYFQYYYFNFHLLHLVHVLEAEVNATDIFKGSLSRGGGECYRYFQRETFPYHSSLI</sequence>
<comment type="caution">
    <text evidence="1">The sequence shown here is derived from an EMBL/GenBank/DDBJ whole genome shotgun (WGS) entry which is preliminary data.</text>
</comment>
<evidence type="ECO:0000313" key="2">
    <source>
        <dbReference type="Proteomes" id="UP001165190"/>
    </source>
</evidence>
<reference evidence="1" key="1">
    <citation type="submission" date="2023-05" db="EMBL/GenBank/DDBJ databases">
        <title>Genome and transcriptome analyses reveal genes involved in the formation of fine ridges on petal epidermal cells in Hibiscus trionum.</title>
        <authorList>
            <person name="Koshimizu S."/>
            <person name="Masuda S."/>
            <person name="Ishii T."/>
            <person name="Shirasu K."/>
            <person name="Hoshino A."/>
            <person name="Arita M."/>
        </authorList>
    </citation>
    <scope>NUCLEOTIDE SEQUENCE</scope>
    <source>
        <strain evidence="1">Hamamatsu line</strain>
    </source>
</reference>
<dbReference type="Proteomes" id="UP001165190">
    <property type="component" value="Unassembled WGS sequence"/>
</dbReference>
<protein>
    <submittedName>
        <fullName evidence="1">Uncharacterized protein</fullName>
    </submittedName>
</protein>
<proteinExistence type="predicted"/>
<accession>A0A9W7GRG1</accession>
<name>A0A9W7GRG1_HIBTR</name>
<dbReference type="EMBL" id="BSYR01000002">
    <property type="protein sequence ID" value="GMI63717.1"/>
    <property type="molecule type" value="Genomic_DNA"/>
</dbReference>
<dbReference type="AlphaFoldDB" id="A0A9W7GRG1"/>
<keyword evidence="2" id="KW-1185">Reference proteome</keyword>
<evidence type="ECO:0000313" key="1">
    <source>
        <dbReference type="EMBL" id="GMI63717.1"/>
    </source>
</evidence>
<gene>
    <name evidence="1" type="ORF">HRI_000041000</name>
</gene>
<organism evidence="1 2">
    <name type="scientific">Hibiscus trionum</name>
    <name type="common">Flower of an hour</name>
    <dbReference type="NCBI Taxonomy" id="183268"/>
    <lineage>
        <taxon>Eukaryota</taxon>
        <taxon>Viridiplantae</taxon>
        <taxon>Streptophyta</taxon>
        <taxon>Embryophyta</taxon>
        <taxon>Tracheophyta</taxon>
        <taxon>Spermatophyta</taxon>
        <taxon>Magnoliopsida</taxon>
        <taxon>eudicotyledons</taxon>
        <taxon>Gunneridae</taxon>
        <taxon>Pentapetalae</taxon>
        <taxon>rosids</taxon>
        <taxon>malvids</taxon>
        <taxon>Malvales</taxon>
        <taxon>Malvaceae</taxon>
        <taxon>Malvoideae</taxon>
        <taxon>Hibiscus</taxon>
    </lineage>
</organism>